<evidence type="ECO:0000256" key="1">
    <source>
        <dbReference type="ARBA" id="ARBA00010751"/>
    </source>
</evidence>
<name>A0A8H2QLF8_9FLAO</name>
<dbReference type="EMBL" id="VSKM01000007">
    <property type="protein sequence ID" value="TYB74160.1"/>
    <property type="molecule type" value="Genomic_DNA"/>
</dbReference>
<reference evidence="3 4" key="1">
    <citation type="submission" date="2019-08" db="EMBL/GenBank/DDBJ databases">
        <title>Genomes of Antarctic Bizionia species.</title>
        <authorList>
            <person name="Bowman J.P."/>
        </authorList>
    </citation>
    <scope>NUCLEOTIDE SEQUENCE [LARGE SCALE GENOMIC DNA]</scope>
    <source>
        <strain evidence="3 4">HFD</strain>
    </source>
</reference>
<dbReference type="SUPFAM" id="SSF117782">
    <property type="entry name" value="YbjQ-like"/>
    <property type="match status" value="1"/>
</dbReference>
<dbReference type="InterPro" id="IPR035439">
    <property type="entry name" value="UPF0145_dom_sf"/>
</dbReference>
<proteinExistence type="inferred from homology"/>
<dbReference type="PANTHER" id="PTHR34068">
    <property type="entry name" value="UPF0145 PROTEIN YBJQ"/>
    <property type="match status" value="1"/>
</dbReference>
<dbReference type="Pfam" id="PF01906">
    <property type="entry name" value="YbjQ_1"/>
    <property type="match status" value="1"/>
</dbReference>
<keyword evidence="4" id="KW-1185">Reference proteome</keyword>
<feature type="coiled-coil region" evidence="2">
    <location>
        <begin position="34"/>
        <end position="61"/>
    </location>
</feature>
<evidence type="ECO:0000313" key="4">
    <source>
        <dbReference type="Proteomes" id="UP000323324"/>
    </source>
</evidence>
<dbReference type="InterPro" id="IPR002765">
    <property type="entry name" value="UPF0145_YbjQ-like"/>
</dbReference>
<comment type="caution">
    <text evidence="3">The sequence shown here is derived from an EMBL/GenBank/DDBJ whole genome shotgun (WGS) entry which is preliminary data.</text>
</comment>
<comment type="similarity">
    <text evidence="1">Belongs to the UPF0145 family.</text>
</comment>
<protein>
    <submittedName>
        <fullName evidence="3">Heavy metal-binding domain-containing protein</fullName>
    </submittedName>
</protein>
<gene>
    <name evidence="3" type="ORF">ES676_08225</name>
</gene>
<organism evidence="3 4">
    <name type="scientific">Bizionia saleffrena</name>
    <dbReference type="NCBI Taxonomy" id="291189"/>
    <lineage>
        <taxon>Bacteria</taxon>
        <taxon>Pseudomonadati</taxon>
        <taxon>Bacteroidota</taxon>
        <taxon>Flavobacteriia</taxon>
        <taxon>Flavobacteriales</taxon>
        <taxon>Flavobacteriaceae</taxon>
        <taxon>Bizionia</taxon>
    </lineage>
</organism>
<dbReference type="AlphaFoldDB" id="A0A8H2QLF8"/>
<accession>A0A8H2QLF8</accession>
<dbReference type="PANTHER" id="PTHR34068:SF1">
    <property type="entry name" value="UPF0145 PROTEIN YBJQ"/>
    <property type="match status" value="1"/>
</dbReference>
<keyword evidence="2" id="KW-0175">Coiled coil</keyword>
<dbReference type="RefSeq" id="WP_148369845.1">
    <property type="nucleotide sequence ID" value="NZ_VSKM01000007.1"/>
</dbReference>
<sequence length="99" mass="10807">MIVTTTASVEGYKIIEYKGLVSASTVHSKVTSFMYRVEKFLESMEDNIDEAKQDALEKLQVKTQAINANAIVGVTIDMKTDTNTGYILLSVTGTAVTII</sequence>
<evidence type="ECO:0000313" key="3">
    <source>
        <dbReference type="EMBL" id="TYB74160.1"/>
    </source>
</evidence>
<dbReference type="Gene3D" id="3.30.110.70">
    <property type="entry name" value="Hypothetical protein apc22750. Chain B"/>
    <property type="match status" value="1"/>
</dbReference>
<evidence type="ECO:0000256" key="2">
    <source>
        <dbReference type="SAM" id="Coils"/>
    </source>
</evidence>
<dbReference type="Proteomes" id="UP000323324">
    <property type="component" value="Unassembled WGS sequence"/>
</dbReference>